<dbReference type="Pfam" id="PF00190">
    <property type="entry name" value="Cupin_1"/>
    <property type="match status" value="1"/>
</dbReference>
<dbReference type="AlphaFoldDB" id="A0A6C0EKL0"/>
<organism evidence="2">
    <name type="scientific">viral metagenome</name>
    <dbReference type="NCBI Taxonomy" id="1070528"/>
    <lineage>
        <taxon>unclassified sequences</taxon>
        <taxon>metagenomes</taxon>
        <taxon>organismal metagenomes</taxon>
    </lineage>
</organism>
<protein>
    <recommendedName>
        <fullName evidence="1">Cupin type-1 domain-containing protein</fullName>
    </recommendedName>
</protein>
<sequence>MTHNSIVSKAEKVVKNWGYELIIENNENYCGKILHFNKDSKFSMHFHIKKHETWYINSGKFLFRYIDTNTADINERELNVGDVIVITPGQPHQLIALEEGDVFEASTKHYDNDSYRVFKGDSQN</sequence>
<evidence type="ECO:0000259" key="1">
    <source>
        <dbReference type="Pfam" id="PF00190"/>
    </source>
</evidence>
<dbReference type="EMBL" id="MN738865">
    <property type="protein sequence ID" value="QHT28870.1"/>
    <property type="molecule type" value="Genomic_DNA"/>
</dbReference>
<proteinExistence type="predicted"/>
<evidence type="ECO:0000313" key="2">
    <source>
        <dbReference type="EMBL" id="QHT28870.1"/>
    </source>
</evidence>
<dbReference type="InterPro" id="IPR011051">
    <property type="entry name" value="RmlC_Cupin_sf"/>
</dbReference>
<dbReference type="Gene3D" id="2.60.120.10">
    <property type="entry name" value="Jelly Rolls"/>
    <property type="match status" value="1"/>
</dbReference>
<feature type="domain" description="Cupin type-1" evidence="1">
    <location>
        <begin position="24"/>
        <end position="105"/>
    </location>
</feature>
<dbReference type="SUPFAM" id="SSF51182">
    <property type="entry name" value="RmlC-like cupins"/>
    <property type="match status" value="1"/>
</dbReference>
<dbReference type="InterPro" id="IPR014710">
    <property type="entry name" value="RmlC-like_jellyroll"/>
</dbReference>
<dbReference type="InterPro" id="IPR006045">
    <property type="entry name" value="Cupin_1"/>
</dbReference>
<name>A0A6C0EKL0_9ZZZZ</name>
<reference evidence="2" key="1">
    <citation type="journal article" date="2020" name="Nature">
        <title>Giant virus diversity and host interactions through global metagenomics.</title>
        <authorList>
            <person name="Schulz F."/>
            <person name="Roux S."/>
            <person name="Paez-Espino D."/>
            <person name="Jungbluth S."/>
            <person name="Walsh D.A."/>
            <person name="Denef V.J."/>
            <person name="McMahon K.D."/>
            <person name="Konstantinidis K.T."/>
            <person name="Eloe-Fadrosh E.A."/>
            <person name="Kyrpides N.C."/>
            <person name="Woyke T."/>
        </authorList>
    </citation>
    <scope>NUCLEOTIDE SEQUENCE</scope>
    <source>
        <strain evidence="2">GVMAG-M-3300001351-8</strain>
    </source>
</reference>
<accession>A0A6C0EKL0</accession>